<protein>
    <submittedName>
        <fullName evidence="10">ABC transporter permease</fullName>
    </submittedName>
</protein>
<evidence type="ECO:0000256" key="7">
    <source>
        <dbReference type="ARBA" id="ARBA00023136"/>
    </source>
</evidence>
<dbReference type="GO" id="GO:0048473">
    <property type="term" value="P:D-methionine transmembrane transport"/>
    <property type="evidence" value="ECO:0007669"/>
    <property type="project" value="TreeGrafter"/>
</dbReference>
<dbReference type="InterPro" id="IPR035906">
    <property type="entry name" value="MetI-like_sf"/>
</dbReference>
<sequence>MSQLIASIAASDEWQVFLDNLPNLPFATWESFYATALTTILGLALGLPLGVLLVVGEAGGICPLPRWVMALLNAVINLLRSVPFLILMIFVLPLARLLLGTSIGTMASVVPLFIASFPFVSRLVETSLREIDAGVVEAAQSMGATPMQIITKVMIPESMPSLISNTTIALTTILGYSAMAGIIGGGGLGQIAINYGYYRYKYLIMVVATALLVLMVQVFQSLGTRLATRCDKRLRK</sequence>
<feature type="transmembrane region" description="Helical" evidence="8">
    <location>
        <begin position="203"/>
        <end position="227"/>
    </location>
</feature>
<evidence type="ECO:0000313" key="10">
    <source>
        <dbReference type="EMBL" id="HJB42377.1"/>
    </source>
</evidence>
<reference evidence="10" key="2">
    <citation type="submission" date="2021-04" db="EMBL/GenBank/DDBJ databases">
        <authorList>
            <person name="Gilroy R."/>
        </authorList>
    </citation>
    <scope>NUCLEOTIDE SEQUENCE</scope>
    <source>
        <strain evidence="10">ChiBcec8-13705</strain>
    </source>
</reference>
<dbReference type="PANTHER" id="PTHR30450">
    <property type="entry name" value="ABC TRANSPORTER PERMEASE"/>
    <property type="match status" value="1"/>
</dbReference>
<dbReference type="SUPFAM" id="SSF161098">
    <property type="entry name" value="MetI-like"/>
    <property type="match status" value="1"/>
</dbReference>
<accession>A0A9D2S3C0</accession>
<dbReference type="AlphaFoldDB" id="A0A9D2S3C0"/>
<evidence type="ECO:0000256" key="5">
    <source>
        <dbReference type="ARBA" id="ARBA00022692"/>
    </source>
</evidence>
<dbReference type="GO" id="GO:0005886">
    <property type="term" value="C:plasma membrane"/>
    <property type="evidence" value="ECO:0007669"/>
    <property type="project" value="UniProtKB-SubCell"/>
</dbReference>
<comment type="caution">
    <text evidence="10">The sequence shown here is derived from an EMBL/GenBank/DDBJ whole genome shotgun (WGS) entry which is preliminary data.</text>
</comment>
<evidence type="ECO:0000256" key="1">
    <source>
        <dbReference type="ARBA" id="ARBA00004651"/>
    </source>
</evidence>
<evidence type="ECO:0000313" key="11">
    <source>
        <dbReference type="Proteomes" id="UP000886803"/>
    </source>
</evidence>
<comment type="subcellular location">
    <subcellularLocation>
        <location evidence="1 8">Cell membrane</location>
        <topology evidence="1 8">Multi-pass membrane protein</topology>
    </subcellularLocation>
</comment>
<evidence type="ECO:0000256" key="2">
    <source>
        <dbReference type="ARBA" id="ARBA00007069"/>
    </source>
</evidence>
<keyword evidence="4" id="KW-1003">Cell membrane</keyword>
<dbReference type="EMBL" id="DWYG01000131">
    <property type="protein sequence ID" value="HJB42377.1"/>
    <property type="molecule type" value="Genomic_DNA"/>
</dbReference>
<proteinExistence type="inferred from homology"/>
<dbReference type="InterPro" id="IPR051322">
    <property type="entry name" value="AA_ABC_Transporter_Permease"/>
</dbReference>
<dbReference type="CDD" id="cd06261">
    <property type="entry name" value="TM_PBP2"/>
    <property type="match status" value="1"/>
</dbReference>
<feature type="transmembrane region" description="Helical" evidence="8">
    <location>
        <begin position="97"/>
        <end position="120"/>
    </location>
</feature>
<reference evidence="10" key="1">
    <citation type="journal article" date="2021" name="PeerJ">
        <title>Extensive microbial diversity within the chicken gut microbiome revealed by metagenomics and culture.</title>
        <authorList>
            <person name="Gilroy R."/>
            <person name="Ravi A."/>
            <person name="Getino M."/>
            <person name="Pursley I."/>
            <person name="Horton D.L."/>
            <person name="Alikhan N.F."/>
            <person name="Baker D."/>
            <person name="Gharbi K."/>
            <person name="Hall N."/>
            <person name="Watson M."/>
            <person name="Adriaenssens E.M."/>
            <person name="Foster-Nyarko E."/>
            <person name="Jarju S."/>
            <person name="Secka A."/>
            <person name="Antonio M."/>
            <person name="Oren A."/>
            <person name="Chaudhuri R.R."/>
            <person name="La Ragione R."/>
            <person name="Hildebrand F."/>
            <person name="Pallen M.J."/>
        </authorList>
    </citation>
    <scope>NUCLEOTIDE SEQUENCE</scope>
    <source>
        <strain evidence="10">ChiBcec8-13705</strain>
    </source>
</reference>
<keyword evidence="5 8" id="KW-0812">Transmembrane</keyword>
<keyword evidence="3 8" id="KW-0813">Transport</keyword>
<dbReference type="FunFam" id="1.10.3720.10:FF:000002">
    <property type="entry name" value="D-methionine ABC transporter permease MetI"/>
    <property type="match status" value="1"/>
</dbReference>
<evidence type="ECO:0000256" key="4">
    <source>
        <dbReference type="ARBA" id="ARBA00022475"/>
    </source>
</evidence>
<comment type="similarity">
    <text evidence="2">Belongs to the binding-protein-dependent transport system permease family. CysTW subfamily.</text>
</comment>
<evidence type="ECO:0000256" key="6">
    <source>
        <dbReference type="ARBA" id="ARBA00022989"/>
    </source>
</evidence>
<dbReference type="Pfam" id="PF00528">
    <property type="entry name" value="BPD_transp_1"/>
    <property type="match status" value="1"/>
</dbReference>
<gene>
    <name evidence="10" type="ORF">H9945_07750</name>
</gene>
<feature type="transmembrane region" description="Helical" evidence="8">
    <location>
        <begin position="162"/>
        <end position="183"/>
    </location>
</feature>
<evidence type="ECO:0000259" key="9">
    <source>
        <dbReference type="PROSITE" id="PS50928"/>
    </source>
</evidence>
<feature type="transmembrane region" description="Helical" evidence="8">
    <location>
        <begin position="32"/>
        <end position="55"/>
    </location>
</feature>
<dbReference type="Gene3D" id="1.10.3720.10">
    <property type="entry name" value="MetI-like"/>
    <property type="match status" value="1"/>
</dbReference>
<evidence type="ECO:0000256" key="3">
    <source>
        <dbReference type="ARBA" id="ARBA00022448"/>
    </source>
</evidence>
<dbReference type="PANTHER" id="PTHR30450:SF1">
    <property type="entry name" value="D-METHIONINE TRANSPORT SYSTEM PERMEASE PROTEIN METI-RELATED"/>
    <property type="match status" value="1"/>
</dbReference>
<dbReference type="Proteomes" id="UP000886803">
    <property type="component" value="Unassembled WGS sequence"/>
</dbReference>
<dbReference type="PROSITE" id="PS50928">
    <property type="entry name" value="ABC_TM1"/>
    <property type="match status" value="1"/>
</dbReference>
<organism evidence="10 11">
    <name type="scientific">Candidatus Gemmiger avicola</name>
    <dbReference type="NCBI Taxonomy" id="2838605"/>
    <lineage>
        <taxon>Bacteria</taxon>
        <taxon>Bacillati</taxon>
        <taxon>Bacillota</taxon>
        <taxon>Clostridia</taxon>
        <taxon>Eubacteriales</taxon>
        <taxon>Gemmiger</taxon>
    </lineage>
</organism>
<feature type="transmembrane region" description="Helical" evidence="8">
    <location>
        <begin position="67"/>
        <end position="91"/>
    </location>
</feature>
<dbReference type="InterPro" id="IPR000515">
    <property type="entry name" value="MetI-like"/>
</dbReference>
<keyword evidence="7 8" id="KW-0472">Membrane</keyword>
<keyword evidence="6 8" id="KW-1133">Transmembrane helix</keyword>
<feature type="domain" description="ABC transmembrane type-1" evidence="9">
    <location>
        <begin position="28"/>
        <end position="223"/>
    </location>
</feature>
<evidence type="ECO:0000256" key="8">
    <source>
        <dbReference type="RuleBase" id="RU363032"/>
    </source>
</evidence>
<name>A0A9D2S3C0_9FIRM</name>